<feature type="region of interest" description="Disordered" evidence="2">
    <location>
        <begin position="126"/>
        <end position="250"/>
    </location>
</feature>
<dbReference type="InterPro" id="IPR050154">
    <property type="entry name" value="UbiB_kinase"/>
</dbReference>
<feature type="compositionally biased region" description="Low complexity" evidence="2">
    <location>
        <begin position="139"/>
        <end position="149"/>
    </location>
</feature>
<dbReference type="CDD" id="cd05121">
    <property type="entry name" value="ABC1_ADCK3-like"/>
    <property type="match status" value="1"/>
</dbReference>
<feature type="domain" description="ABC1 atypical kinase-like" evidence="3">
    <location>
        <begin position="356"/>
        <end position="598"/>
    </location>
</feature>
<sequence>MTRLAIDDHAHRRRLQAATSPLQRRRVAVRAGATLTILVALSLCSSHGILGEEERVGLGNKLQQQQQPRPSHTPWPHARLHISRDTRAATHSWNPHKSMGMRWWRQNGLAVSERRLAVTADALVDRGQQQQEEEEDNEQQLQQQMQQQQNAILVDTKSESIQASLSSSRRRRRGATPSSTTKRAGKRRPPVRQIYKQDFNSNQNTRQQTPPASSLRRQQQQQQTSSMSGVVVPPPAPPVALSSSSSSPSYTNVDVKNLNELFDEEGRLKPYDGEMLERVFDGKWGAIASRAVDALPLVAWFARVNLNFPRRTEEQNAIELREVLEGLGPTFVKIGQALALRPDVVGSETYIQQLQKLQDSVGTFPNDKALEIIKQDLKVDKVEDIFDFGPDGPTPIAAASIGQVYRARLRSPVNNVTEVALKVQRPDALSSAAVDLYLIRRLASYVKKSLGLRTDLVGVVDQFGRALFEEMDYTIESDNCERFKQLYSDIPEVRIPESVGSLTTRRVLTMEWLTGEKGPWEDGERMVQIGLKCSINQILKQGYFHADPHRGNLLRTRDGKLGYLDFGLMSVLDEYKRNALIAAAVGLQNKEWRVVAENMQIMGFLPPESDISEFVEPLRDAFVDAAGGDPSAGPGSLSLSRLATNIQKLAFRFPIRIPTWYSIILRTLLILEGLVRQSKQLTTYII</sequence>
<gene>
    <name evidence="4" type="ORF">LGLO00237_LOCUS16077</name>
</gene>
<dbReference type="PANTHER" id="PTHR10566">
    <property type="entry name" value="CHAPERONE-ACTIVITY OF BC1 COMPLEX CABC1 -RELATED"/>
    <property type="match status" value="1"/>
</dbReference>
<name>A0A7S3YWZ5_9EUKA</name>
<dbReference type="PANTHER" id="PTHR10566:SF128">
    <property type="entry name" value="UBIB DOMAIN CONTAINING KINASE"/>
    <property type="match status" value="1"/>
</dbReference>
<evidence type="ECO:0000313" key="4">
    <source>
        <dbReference type="EMBL" id="CAE0664474.1"/>
    </source>
</evidence>
<evidence type="ECO:0000256" key="1">
    <source>
        <dbReference type="ARBA" id="ARBA00009670"/>
    </source>
</evidence>
<reference evidence="4" key="1">
    <citation type="submission" date="2021-01" db="EMBL/GenBank/DDBJ databases">
        <authorList>
            <person name="Corre E."/>
            <person name="Pelletier E."/>
            <person name="Niang G."/>
            <person name="Scheremetjew M."/>
            <person name="Finn R."/>
            <person name="Kale V."/>
            <person name="Holt S."/>
            <person name="Cochrane G."/>
            <person name="Meng A."/>
            <person name="Brown T."/>
            <person name="Cohen L."/>
        </authorList>
    </citation>
    <scope>NUCLEOTIDE SEQUENCE</scope>
    <source>
        <strain evidence="4">CCCM811</strain>
    </source>
</reference>
<feature type="compositionally biased region" description="Low complexity" evidence="2">
    <location>
        <begin position="239"/>
        <end position="249"/>
    </location>
</feature>
<proteinExistence type="inferred from homology"/>
<comment type="similarity">
    <text evidence="1">Belongs to the protein kinase superfamily. ADCK protein kinase family.</text>
</comment>
<feature type="compositionally biased region" description="Low complexity" evidence="2">
    <location>
        <begin position="218"/>
        <end position="231"/>
    </location>
</feature>
<dbReference type="AlphaFoldDB" id="A0A7S3YWZ5"/>
<feature type="compositionally biased region" description="Polar residues" evidence="2">
    <location>
        <begin position="198"/>
        <end position="217"/>
    </location>
</feature>
<accession>A0A7S3YWZ5</accession>
<dbReference type="InterPro" id="IPR004147">
    <property type="entry name" value="ABC1_dom"/>
</dbReference>
<dbReference type="Pfam" id="PF03109">
    <property type="entry name" value="ABC1"/>
    <property type="match status" value="1"/>
</dbReference>
<protein>
    <recommendedName>
        <fullName evidence="3">ABC1 atypical kinase-like domain-containing protein</fullName>
    </recommendedName>
</protein>
<evidence type="ECO:0000259" key="3">
    <source>
        <dbReference type="Pfam" id="PF03109"/>
    </source>
</evidence>
<organism evidence="4">
    <name type="scientific">Lotharella globosa</name>
    <dbReference type="NCBI Taxonomy" id="91324"/>
    <lineage>
        <taxon>Eukaryota</taxon>
        <taxon>Sar</taxon>
        <taxon>Rhizaria</taxon>
        <taxon>Cercozoa</taxon>
        <taxon>Chlorarachniophyceae</taxon>
        <taxon>Lotharella</taxon>
    </lineage>
</organism>
<dbReference type="EMBL" id="HBIV01022334">
    <property type="protein sequence ID" value="CAE0664474.1"/>
    <property type="molecule type" value="Transcribed_RNA"/>
</dbReference>
<dbReference type="InterPro" id="IPR011009">
    <property type="entry name" value="Kinase-like_dom_sf"/>
</dbReference>
<dbReference type="SUPFAM" id="SSF56112">
    <property type="entry name" value="Protein kinase-like (PK-like)"/>
    <property type="match status" value="1"/>
</dbReference>
<evidence type="ECO:0000256" key="2">
    <source>
        <dbReference type="SAM" id="MobiDB-lite"/>
    </source>
</evidence>